<evidence type="ECO:0000256" key="4">
    <source>
        <dbReference type="ARBA" id="ARBA00022729"/>
    </source>
</evidence>
<organism evidence="12 13">
    <name type="scientific">Helianthus annuus</name>
    <name type="common">Common sunflower</name>
    <dbReference type="NCBI Taxonomy" id="4232"/>
    <lineage>
        <taxon>Eukaryota</taxon>
        <taxon>Viridiplantae</taxon>
        <taxon>Streptophyta</taxon>
        <taxon>Embryophyta</taxon>
        <taxon>Tracheophyta</taxon>
        <taxon>Spermatophyta</taxon>
        <taxon>Magnoliopsida</taxon>
        <taxon>eudicotyledons</taxon>
        <taxon>Gunneridae</taxon>
        <taxon>Pentapetalae</taxon>
        <taxon>asterids</taxon>
        <taxon>campanulids</taxon>
        <taxon>Asterales</taxon>
        <taxon>Asteraceae</taxon>
        <taxon>Asteroideae</taxon>
        <taxon>Heliantheae alliance</taxon>
        <taxon>Heliantheae</taxon>
        <taxon>Helianthus</taxon>
    </lineage>
</organism>
<evidence type="ECO:0000256" key="2">
    <source>
        <dbReference type="ARBA" id="ARBA00022614"/>
    </source>
</evidence>
<reference evidence="12" key="2">
    <citation type="submission" date="2020-06" db="EMBL/GenBank/DDBJ databases">
        <title>Helianthus annuus Genome sequencing and assembly Release 2.</title>
        <authorList>
            <person name="Gouzy J."/>
            <person name="Langlade N."/>
            <person name="Munos S."/>
        </authorList>
    </citation>
    <scope>NUCLEOTIDE SEQUENCE</scope>
    <source>
        <tissue evidence="12">Leaves</tissue>
    </source>
</reference>
<evidence type="ECO:0000256" key="6">
    <source>
        <dbReference type="ARBA" id="ARBA00022989"/>
    </source>
</evidence>
<keyword evidence="7 11" id="KW-0472">Membrane</keyword>
<reference evidence="12" key="1">
    <citation type="journal article" date="2017" name="Nature">
        <title>The sunflower genome provides insights into oil metabolism, flowering and Asterid evolution.</title>
        <authorList>
            <person name="Badouin H."/>
            <person name="Gouzy J."/>
            <person name="Grassa C.J."/>
            <person name="Murat F."/>
            <person name="Staton S.E."/>
            <person name="Cottret L."/>
            <person name="Lelandais-Briere C."/>
            <person name="Owens G.L."/>
            <person name="Carrere S."/>
            <person name="Mayjonade B."/>
            <person name="Legrand L."/>
            <person name="Gill N."/>
            <person name="Kane N.C."/>
            <person name="Bowers J.E."/>
            <person name="Hubner S."/>
            <person name="Bellec A."/>
            <person name="Berard A."/>
            <person name="Berges H."/>
            <person name="Blanchet N."/>
            <person name="Boniface M.C."/>
            <person name="Brunel D."/>
            <person name="Catrice O."/>
            <person name="Chaidir N."/>
            <person name="Claudel C."/>
            <person name="Donnadieu C."/>
            <person name="Faraut T."/>
            <person name="Fievet G."/>
            <person name="Helmstetter N."/>
            <person name="King M."/>
            <person name="Knapp S.J."/>
            <person name="Lai Z."/>
            <person name="Le Paslier M.C."/>
            <person name="Lippi Y."/>
            <person name="Lorenzon L."/>
            <person name="Mandel J.R."/>
            <person name="Marage G."/>
            <person name="Marchand G."/>
            <person name="Marquand E."/>
            <person name="Bret-Mestries E."/>
            <person name="Morien E."/>
            <person name="Nambeesan S."/>
            <person name="Nguyen T."/>
            <person name="Pegot-Espagnet P."/>
            <person name="Pouilly N."/>
            <person name="Raftis F."/>
            <person name="Sallet E."/>
            <person name="Schiex T."/>
            <person name="Thomas J."/>
            <person name="Vandecasteele C."/>
            <person name="Vares D."/>
            <person name="Vear F."/>
            <person name="Vautrin S."/>
            <person name="Crespi M."/>
            <person name="Mangin B."/>
            <person name="Burke J.M."/>
            <person name="Salse J."/>
            <person name="Munos S."/>
            <person name="Vincourt P."/>
            <person name="Rieseberg L.H."/>
            <person name="Langlade N.B."/>
        </authorList>
    </citation>
    <scope>NUCLEOTIDE SEQUENCE</scope>
    <source>
        <tissue evidence="12">Leaves</tissue>
    </source>
</reference>
<protein>
    <recommendedName>
        <fullName evidence="14">Transmembrane protein</fullName>
    </recommendedName>
</protein>
<proteinExistence type="predicted"/>
<evidence type="ECO:0000256" key="9">
    <source>
        <dbReference type="ARBA" id="ARBA00023180"/>
    </source>
</evidence>
<dbReference type="PANTHER" id="PTHR47986">
    <property type="entry name" value="OSJNBA0070M12.3 PROTEIN"/>
    <property type="match status" value="1"/>
</dbReference>
<feature type="compositionally biased region" description="Low complexity" evidence="10">
    <location>
        <begin position="72"/>
        <end position="98"/>
    </location>
</feature>
<keyword evidence="8" id="KW-0675">Receptor</keyword>
<dbReference type="EMBL" id="MNCJ02000329">
    <property type="protein sequence ID" value="KAF5767935.1"/>
    <property type="molecule type" value="Genomic_DNA"/>
</dbReference>
<dbReference type="InterPro" id="IPR052422">
    <property type="entry name" value="Auxin_Ser/Thr_Kinase"/>
</dbReference>
<comment type="caution">
    <text evidence="12">The sequence shown here is derived from an EMBL/GenBank/DDBJ whole genome shotgun (WGS) entry which is preliminary data.</text>
</comment>
<feature type="transmembrane region" description="Helical" evidence="11">
    <location>
        <begin position="12"/>
        <end position="30"/>
    </location>
</feature>
<evidence type="ECO:0000313" key="12">
    <source>
        <dbReference type="EMBL" id="KAF5767935.1"/>
    </source>
</evidence>
<dbReference type="GO" id="GO:0016020">
    <property type="term" value="C:membrane"/>
    <property type="evidence" value="ECO:0007669"/>
    <property type="project" value="UniProtKB-SubCell"/>
</dbReference>
<dbReference type="Gramene" id="mRNA:HanXRQr2_Chr14g0630511">
    <property type="protein sequence ID" value="CDS:HanXRQr2_Chr14g0630511.1"/>
    <property type="gene ID" value="HanXRQr2_Chr14g0630511"/>
</dbReference>
<sequence length="220" mass="23322">MVDYHRHTCTPILTITLIYTFLISIIFSVTDPNVLNQLQKGLDLSNNNFSPPQPKYNPSMKLVLSGNPLFQSNSSKNPPKPSSPSGSQPDSSSQLSPGITPSTGESGIGGVPAIQLKKTPNVVPSLTPVAAFADLALLTVPLGLYLCKLKKANSSEPLSSLVIHPLYLINSDTTIRISIAKDTQMLASVGSGSSESPVIKSGNIIISVQVLKNVTKTSQK</sequence>
<dbReference type="Proteomes" id="UP000215914">
    <property type="component" value="Unassembled WGS sequence"/>
</dbReference>
<gene>
    <name evidence="12" type="ORF">HanXRQr2_Chr14g0630511</name>
</gene>
<keyword evidence="2" id="KW-0433">Leucine-rich repeat</keyword>
<dbReference type="AlphaFoldDB" id="A0A9K3H5E8"/>
<feature type="region of interest" description="Disordered" evidence="10">
    <location>
        <begin position="67"/>
        <end position="102"/>
    </location>
</feature>
<dbReference type="PANTHER" id="PTHR47986:SF13">
    <property type="entry name" value="RECEPTOR PROTEIN KINASE TMK1-LIKE"/>
    <property type="match status" value="1"/>
</dbReference>
<accession>A0A9K3H5E8</accession>
<keyword evidence="4" id="KW-0732">Signal</keyword>
<keyword evidence="13" id="KW-1185">Reference proteome</keyword>
<evidence type="ECO:0000256" key="7">
    <source>
        <dbReference type="ARBA" id="ARBA00023136"/>
    </source>
</evidence>
<evidence type="ECO:0000256" key="8">
    <source>
        <dbReference type="ARBA" id="ARBA00023170"/>
    </source>
</evidence>
<evidence type="ECO:0000256" key="11">
    <source>
        <dbReference type="SAM" id="Phobius"/>
    </source>
</evidence>
<evidence type="ECO:0000256" key="1">
    <source>
        <dbReference type="ARBA" id="ARBA00004167"/>
    </source>
</evidence>
<evidence type="ECO:0000256" key="3">
    <source>
        <dbReference type="ARBA" id="ARBA00022692"/>
    </source>
</evidence>
<evidence type="ECO:0000313" key="13">
    <source>
        <dbReference type="Proteomes" id="UP000215914"/>
    </source>
</evidence>
<keyword evidence="6 11" id="KW-1133">Transmembrane helix</keyword>
<evidence type="ECO:0000256" key="5">
    <source>
        <dbReference type="ARBA" id="ARBA00022737"/>
    </source>
</evidence>
<comment type="subcellular location">
    <subcellularLocation>
        <location evidence="1">Membrane</location>
        <topology evidence="1">Single-pass membrane protein</topology>
    </subcellularLocation>
</comment>
<keyword evidence="5" id="KW-0677">Repeat</keyword>
<evidence type="ECO:0008006" key="14">
    <source>
        <dbReference type="Google" id="ProtNLM"/>
    </source>
</evidence>
<name>A0A9K3H5E8_HELAN</name>
<keyword evidence="9" id="KW-0325">Glycoprotein</keyword>
<evidence type="ECO:0000256" key="10">
    <source>
        <dbReference type="SAM" id="MobiDB-lite"/>
    </source>
</evidence>
<keyword evidence="3 11" id="KW-0812">Transmembrane</keyword>